<dbReference type="RefSeq" id="WP_100815721.1">
    <property type="nucleotide sequence ID" value="NZ_CP017803.1"/>
</dbReference>
<gene>
    <name evidence="1" type="ORF">BK798_07655</name>
</gene>
<organism evidence="1 2">
    <name type="scientific">Methanobrevibacter smithii</name>
    <dbReference type="NCBI Taxonomy" id="2173"/>
    <lineage>
        <taxon>Archaea</taxon>
        <taxon>Methanobacteriati</taxon>
        <taxon>Methanobacteriota</taxon>
        <taxon>Methanomada group</taxon>
        <taxon>Methanobacteria</taxon>
        <taxon>Methanobacteriales</taxon>
        <taxon>Methanobacteriaceae</taxon>
        <taxon>Methanobrevibacter</taxon>
    </lineage>
</organism>
<name>A0A2H4U858_METSM</name>
<accession>A0A2H4U858</accession>
<reference evidence="1 2" key="1">
    <citation type="submission" date="2016-10" db="EMBL/GenBank/DDBJ databases">
        <authorList>
            <person name="Varghese N."/>
        </authorList>
    </citation>
    <scope>NUCLEOTIDE SEQUENCE [LARGE SCALE GENOMIC DNA]</scope>
    <source>
        <strain evidence="1 2">KB11</strain>
    </source>
</reference>
<dbReference type="EMBL" id="CP017803">
    <property type="protein sequence ID" value="ATZ60301.1"/>
    <property type="molecule type" value="Genomic_DNA"/>
</dbReference>
<dbReference type="Proteomes" id="UP000232133">
    <property type="component" value="Chromosome"/>
</dbReference>
<protein>
    <submittedName>
        <fullName evidence="1">Uncharacterized protein</fullName>
    </submittedName>
</protein>
<sequence length="110" mass="12321">MSDEVLFTQKLVSKDNDNKVTIEWMVENNTRGLIENALALSQCYTHDFGNFEDGEVKSIIFDVELPSDESLKMDFGDDAVIPDKITFGCASLTYRANGVSFKTKSNTLEI</sequence>
<evidence type="ECO:0000313" key="2">
    <source>
        <dbReference type="Proteomes" id="UP000232133"/>
    </source>
</evidence>
<dbReference type="GeneID" id="35119244"/>
<dbReference type="AlphaFoldDB" id="A0A2H4U858"/>
<proteinExistence type="predicted"/>
<evidence type="ECO:0000313" key="1">
    <source>
        <dbReference type="EMBL" id="ATZ60301.1"/>
    </source>
</evidence>